<protein>
    <submittedName>
        <fullName evidence="1">Uncharacterized protein</fullName>
    </submittedName>
</protein>
<evidence type="ECO:0000313" key="1">
    <source>
        <dbReference type="EMBL" id="RYR38941.1"/>
    </source>
</evidence>
<evidence type="ECO:0000313" key="2">
    <source>
        <dbReference type="Proteomes" id="UP000289738"/>
    </source>
</evidence>
<dbReference type="EMBL" id="SDMP01000009">
    <property type="protein sequence ID" value="RYR38941.1"/>
    <property type="molecule type" value="Genomic_DNA"/>
</dbReference>
<reference evidence="1 2" key="1">
    <citation type="submission" date="2019-01" db="EMBL/GenBank/DDBJ databases">
        <title>Sequencing of cultivated peanut Arachis hypogaea provides insights into genome evolution and oil improvement.</title>
        <authorList>
            <person name="Chen X."/>
        </authorList>
    </citation>
    <scope>NUCLEOTIDE SEQUENCE [LARGE SCALE GENOMIC DNA]</scope>
    <source>
        <strain evidence="2">cv. Fuhuasheng</strain>
        <tissue evidence="1">Leaves</tissue>
    </source>
</reference>
<organism evidence="1 2">
    <name type="scientific">Arachis hypogaea</name>
    <name type="common">Peanut</name>
    <dbReference type="NCBI Taxonomy" id="3818"/>
    <lineage>
        <taxon>Eukaryota</taxon>
        <taxon>Viridiplantae</taxon>
        <taxon>Streptophyta</taxon>
        <taxon>Embryophyta</taxon>
        <taxon>Tracheophyta</taxon>
        <taxon>Spermatophyta</taxon>
        <taxon>Magnoliopsida</taxon>
        <taxon>eudicotyledons</taxon>
        <taxon>Gunneridae</taxon>
        <taxon>Pentapetalae</taxon>
        <taxon>rosids</taxon>
        <taxon>fabids</taxon>
        <taxon>Fabales</taxon>
        <taxon>Fabaceae</taxon>
        <taxon>Papilionoideae</taxon>
        <taxon>50 kb inversion clade</taxon>
        <taxon>dalbergioids sensu lato</taxon>
        <taxon>Dalbergieae</taxon>
        <taxon>Pterocarpus clade</taxon>
        <taxon>Arachis</taxon>
    </lineage>
</organism>
<dbReference type="AlphaFoldDB" id="A0A445BK13"/>
<accession>A0A445BK13</accession>
<proteinExistence type="predicted"/>
<sequence length="76" mass="8689">MQTPPNCSETQTTTTSFALCRSFHGRLCPRRCNCRFWSLWNPFLHMSHTKWFFAINDFGDRAITSTSGSACFNSSS</sequence>
<dbReference type="Proteomes" id="UP000289738">
    <property type="component" value="Chromosome A09"/>
</dbReference>
<keyword evidence="2" id="KW-1185">Reference proteome</keyword>
<comment type="caution">
    <text evidence="1">The sequence shown here is derived from an EMBL/GenBank/DDBJ whole genome shotgun (WGS) entry which is preliminary data.</text>
</comment>
<gene>
    <name evidence="1" type="ORF">Ahy_A09g044291</name>
</gene>
<name>A0A445BK13_ARAHY</name>